<organism evidence="1 2">
    <name type="scientific">Campylobacter concisus UNSWCS</name>
    <dbReference type="NCBI Taxonomy" id="1242968"/>
    <lineage>
        <taxon>Bacteria</taxon>
        <taxon>Pseudomonadati</taxon>
        <taxon>Campylobacterota</taxon>
        <taxon>Epsilonproteobacteria</taxon>
        <taxon>Campylobacterales</taxon>
        <taxon>Campylobacteraceae</taxon>
        <taxon>Campylobacter</taxon>
    </lineage>
</organism>
<gene>
    <name evidence="1" type="ORF">UNSWCS_462</name>
</gene>
<evidence type="ECO:0000313" key="2">
    <source>
        <dbReference type="Proteomes" id="UP000016620"/>
    </source>
</evidence>
<dbReference type="AlphaFoldDB" id="U2EUL5"/>
<evidence type="ECO:0000313" key="1">
    <source>
        <dbReference type="EMBL" id="ERJ27861.1"/>
    </source>
</evidence>
<comment type="caution">
    <text evidence="1">The sequence shown here is derived from an EMBL/GenBank/DDBJ whole genome shotgun (WGS) entry which is preliminary data.</text>
</comment>
<dbReference type="Proteomes" id="UP000016620">
    <property type="component" value="Unassembled WGS sequence"/>
</dbReference>
<proteinExistence type="predicted"/>
<sequence>MFLASHINFALRICKFKGKWQIKFMLLRSNLKFYNLLPIKFIL</sequence>
<dbReference type="PATRIC" id="fig|1242968.3.peg.1549"/>
<name>U2EUL5_9BACT</name>
<protein>
    <submittedName>
        <fullName evidence="1">Uncharacterized protein</fullName>
    </submittedName>
</protein>
<reference evidence="1 2" key="1">
    <citation type="journal article" date="2013" name="BMC Genomics">
        <title>Comparative genomics of Campylobacter concisus isolates reveals genetic diversity and provides insights into disease association.</title>
        <authorList>
            <person name="Deshpande N.P."/>
            <person name="Kaakoush N.O."/>
            <person name="Wilkins M.R."/>
            <person name="Mitchell H.M."/>
        </authorList>
    </citation>
    <scope>NUCLEOTIDE SEQUENCE [LARGE SCALE GENOMIC DNA]</scope>
    <source>
        <strain evidence="1 2">UNSWCS</strain>
    </source>
</reference>
<dbReference type="EMBL" id="ANNG01000031">
    <property type="protein sequence ID" value="ERJ27861.1"/>
    <property type="molecule type" value="Genomic_DNA"/>
</dbReference>
<accession>U2EUL5</accession>